<evidence type="ECO:0008006" key="5">
    <source>
        <dbReference type="Google" id="ProtNLM"/>
    </source>
</evidence>
<protein>
    <recommendedName>
        <fullName evidence="5">Mid2 domain-containing protein</fullName>
    </recommendedName>
</protein>
<evidence type="ECO:0000256" key="1">
    <source>
        <dbReference type="SAM" id="MobiDB-lite"/>
    </source>
</evidence>
<feature type="region of interest" description="Disordered" evidence="1">
    <location>
        <begin position="168"/>
        <end position="205"/>
    </location>
</feature>
<dbReference type="VEuPathDB" id="FungiDB:D8B26_004135"/>
<dbReference type="VEuPathDB" id="FungiDB:CPSG_09317"/>
<dbReference type="EMBL" id="GL636509">
    <property type="protein sequence ID" value="EFW13950.1"/>
    <property type="molecule type" value="Genomic_DNA"/>
</dbReference>
<evidence type="ECO:0000313" key="4">
    <source>
        <dbReference type="Proteomes" id="UP000002497"/>
    </source>
</evidence>
<dbReference type="Proteomes" id="UP000002497">
    <property type="component" value="Unassembled WGS sequence"/>
</dbReference>
<keyword evidence="2" id="KW-1133">Transmembrane helix</keyword>
<organism evidence="4">
    <name type="scientific">Coccidioides posadasii (strain RMSCC 757 / Silveira)</name>
    <name type="common">Valley fever fungus</name>
    <dbReference type="NCBI Taxonomy" id="443226"/>
    <lineage>
        <taxon>Eukaryota</taxon>
        <taxon>Fungi</taxon>
        <taxon>Dikarya</taxon>
        <taxon>Ascomycota</taxon>
        <taxon>Pezizomycotina</taxon>
        <taxon>Eurotiomycetes</taxon>
        <taxon>Eurotiomycetidae</taxon>
        <taxon>Onygenales</taxon>
        <taxon>Onygenaceae</taxon>
        <taxon>Coccidioides</taxon>
    </lineage>
</organism>
<name>E9DHL8_COCPS</name>
<sequence>MTTNRTIVLETALCAAGSSSPPRASVAEDPISGAAAAMPAARRDITLHTQIQSVIVSGYVTQTEAQTIVTLITSTNSDGELITKTSTLPVTVAPANSLSSDDGRGDRDGTSAPIGAIVGGVIGGAALILFCAMALFIGSRRGWFKKQPPTGSGSGINERSRYEDYKPVASVPSNHLGGTSTSSPIDTPPSDPRLSMFPAQPLARRPLPEMSNVSAYYEMPVNNRG</sequence>
<evidence type="ECO:0000256" key="2">
    <source>
        <dbReference type="SAM" id="Phobius"/>
    </source>
</evidence>
<keyword evidence="2" id="KW-0472">Membrane</keyword>
<keyword evidence="2" id="KW-0812">Transmembrane</keyword>
<dbReference type="AlphaFoldDB" id="E9DHL8"/>
<dbReference type="HOGENOM" id="CLU_1229831_0_0_1"/>
<feature type="transmembrane region" description="Helical" evidence="2">
    <location>
        <begin position="114"/>
        <end position="137"/>
    </location>
</feature>
<keyword evidence="4" id="KW-1185">Reference proteome</keyword>
<evidence type="ECO:0000313" key="3">
    <source>
        <dbReference type="EMBL" id="EFW13950.1"/>
    </source>
</evidence>
<reference evidence="4" key="2">
    <citation type="submission" date="2010-03" db="EMBL/GenBank/DDBJ databases">
        <title>The genome sequence of Coccidioides posadasii strain Silveira.</title>
        <authorList>
            <consortium name="The Broad Institute Genome Sequencing Center for Infectious Disease"/>
            <person name="Neafsey D."/>
            <person name="Orbach M."/>
            <person name="Henn M.R."/>
            <person name="Cole G.T."/>
            <person name="Galgiani J."/>
            <person name="Gardner M.J."/>
            <person name="Kirkland T.N."/>
            <person name="Taylor J.W."/>
            <person name="Young S.K."/>
            <person name="Zeng Q."/>
            <person name="Koehrsen M."/>
            <person name="Alvarado L."/>
            <person name="Berlin A."/>
            <person name="Borenstein D."/>
            <person name="Chapman S.B."/>
            <person name="Chen Z."/>
            <person name="Engels R."/>
            <person name="Freedman E."/>
            <person name="Gellesch M."/>
            <person name="Goldberg J."/>
            <person name="Griggs A."/>
            <person name="Gujja S."/>
            <person name="Heilman E."/>
            <person name="Heiman D."/>
            <person name="Howarth C."/>
            <person name="Jen D."/>
            <person name="Larson L."/>
            <person name="Mehta T."/>
            <person name="Neiman D."/>
            <person name="Park D."/>
            <person name="Pearson M."/>
            <person name="Richards J."/>
            <person name="Roberts A."/>
            <person name="Saif S."/>
            <person name="Shea T."/>
            <person name="Shenoy N."/>
            <person name="Sisk P."/>
            <person name="Stolte C."/>
            <person name="Sykes S."/>
            <person name="Walk T."/>
            <person name="White J."/>
            <person name="Yandava C."/>
            <person name="Haas B."/>
            <person name="Nusbaum C."/>
            <person name="Birren B."/>
        </authorList>
    </citation>
    <scope>NUCLEOTIDE SEQUENCE [LARGE SCALE GENOMIC DNA]</scope>
    <source>
        <strain evidence="4">RMSCC 757 / Silveira</strain>
    </source>
</reference>
<gene>
    <name evidence="3" type="ORF">CPSG_09317</name>
</gene>
<accession>E9DHL8</accession>
<proteinExistence type="predicted"/>
<reference evidence="4" key="1">
    <citation type="journal article" date="2010" name="Genome Res.">
        <title>Population genomic sequencing of Coccidioides fungi reveals recent hybridization and transposon control.</title>
        <authorList>
            <person name="Neafsey D.E."/>
            <person name="Barker B.M."/>
            <person name="Sharpton T.J."/>
            <person name="Stajich J.E."/>
            <person name="Park D.J."/>
            <person name="Whiston E."/>
            <person name="Hung C.-Y."/>
            <person name="McMahan C."/>
            <person name="White J."/>
            <person name="Sykes S."/>
            <person name="Heiman D."/>
            <person name="Young S."/>
            <person name="Zeng Q."/>
            <person name="Abouelleil A."/>
            <person name="Aftuck L."/>
            <person name="Bessette D."/>
            <person name="Brown A."/>
            <person name="FitzGerald M."/>
            <person name="Lui A."/>
            <person name="Macdonald J.P."/>
            <person name="Priest M."/>
            <person name="Orbach M.J."/>
            <person name="Galgiani J.N."/>
            <person name="Kirkland T.N."/>
            <person name="Cole G.T."/>
            <person name="Birren B.W."/>
            <person name="Henn M.R."/>
            <person name="Taylor J.W."/>
            <person name="Rounsley S.D."/>
        </authorList>
    </citation>
    <scope>NUCLEOTIDE SEQUENCE [LARGE SCALE GENOMIC DNA]</scope>
    <source>
        <strain evidence="4">RMSCC 757 / Silveira</strain>
    </source>
</reference>
<dbReference type="OMA" id="CAMALFI"/>